<comment type="caution">
    <text evidence="4">The sequence shown here is derived from an EMBL/GenBank/DDBJ whole genome shotgun (WGS) entry which is preliminary data.</text>
</comment>
<organism evidence="4 5">
    <name type="scientific">Penicillium chermesinum</name>
    <dbReference type="NCBI Taxonomy" id="63820"/>
    <lineage>
        <taxon>Eukaryota</taxon>
        <taxon>Fungi</taxon>
        <taxon>Dikarya</taxon>
        <taxon>Ascomycota</taxon>
        <taxon>Pezizomycotina</taxon>
        <taxon>Eurotiomycetes</taxon>
        <taxon>Eurotiomycetidae</taxon>
        <taxon>Eurotiales</taxon>
        <taxon>Aspergillaceae</taxon>
        <taxon>Penicillium</taxon>
    </lineage>
</organism>
<evidence type="ECO:0000259" key="3">
    <source>
        <dbReference type="PROSITE" id="PS50837"/>
    </source>
</evidence>
<dbReference type="AlphaFoldDB" id="A0A9W9NJB8"/>
<feature type="repeat" description="WD" evidence="2">
    <location>
        <begin position="752"/>
        <end position="774"/>
    </location>
</feature>
<dbReference type="RefSeq" id="XP_058326498.1">
    <property type="nucleotide sequence ID" value="XM_058478168.1"/>
</dbReference>
<dbReference type="InterPro" id="IPR011659">
    <property type="entry name" value="WD40"/>
</dbReference>
<dbReference type="PANTHER" id="PTHR10039:SF14">
    <property type="entry name" value="NACHT DOMAIN-CONTAINING PROTEIN"/>
    <property type="match status" value="1"/>
</dbReference>
<dbReference type="PANTHER" id="PTHR10039">
    <property type="entry name" value="AMELOGENIN"/>
    <property type="match status" value="1"/>
</dbReference>
<dbReference type="PROSITE" id="PS50837">
    <property type="entry name" value="NACHT"/>
    <property type="match status" value="1"/>
</dbReference>
<dbReference type="Pfam" id="PF07676">
    <property type="entry name" value="PD40"/>
    <property type="match status" value="2"/>
</dbReference>
<dbReference type="GeneID" id="83205471"/>
<feature type="domain" description="NACHT" evidence="3">
    <location>
        <begin position="82"/>
        <end position="300"/>
    </location>
</feature>
<keyword evidence="5" id="KW-1185">Reference proteome</keyword>
<proteinExistence type="predicted"/>
<dbReference type="Pfam" id="PF24883">
    <property type="entry name" value="NPHP3_N"/>
    <property type="match status" value="1"/>
</dbReference>
<dbReference type="PROSITE" id="PS50082">
    <property type="entry name" value="WD_REPEATS_2"/>
    <property type="match status" value="3"/>
</dbReference>
<dbReference type="EMBL" id="JAPQKS010000007">
    <property type="protein sequence ID" value="KAJ5219668.1"/>
    <property type="molecule type" value="Genomic_DNA"/>
</dbReference>
<evidence type="ECO:0000313" key="4">
    <source>
        <dbReference type="EMBL" id="KAJ5219668.1"/>
    </source>
</evidence>
<dbReference type="InterPro" id="IPR056884">
    <property type="entry name" value="NPHP3-like_N"/>
</dbReference>
<dbReference type="Gene3D" id="3.40.50.300">
    <property type="entry name" value="P-loop containing nucleotide triphosphate hydrolases"/>
    <property type="match status" value="1"/>
</dbReference>
<dbReference type="InterPro" id="IPR027417">
    <property type="entry name" value="P-loop_NTPase"/>
</dbReference>
<evidence type="ECO:0000313" key="5">
    <source>
        <dbReference type="Proteomes" id="UP001150941"/>
    </source>
</evidence>
<dbReference type="InterPro" id="IPR007111">
    <property type="entry name" value="NACHT_NTPase"/>
</dbReference>
<evidence type="ECO:0000256" key="1">
    <source>
        <dbReference type="ARBA" id="ARBA00022737"/>
    </source>
</evidence>
<protein>
    <recommendedName>
        <fullName evidence="3">NACHT domain-containing protein</fullName>
    </recommendedName>
</protein>
<dbReference type="SUPFAM" id="SSF52540">
    <property type="entry name" value="P-loop containing nucleoside triphosphate hydrolases"/>
    <property type="match status" value="1"/>
</dbReference>
<dbReference type="InterPro" id="IPR011047">
    <property type="entry name" value="Quinoprotein_ADH-like_sf"/>
</dbReference>
<feature type="repeat" description="WD" evidence="2">
    <location>
        <begin position="907"/>
        <end position="948"/>
    </location>
</feature>
<dbReference type="PROSITE" id="PS50294">
    <property type="entry name" value="WD_REPEATS_REGION"/>
    <property type="match status" value="1"/>
</dbReference>
<gene>
    <name evidence="4" type="ORF">N7468_008872</name>
</gene>
<evidence type="ECO:0000256" key="2">
    <source>
        <dbReference type="PROSITE-ProRule" id="PRU00221"/>
    </source>
</evidence>
<dbReference type="Proteomes" id="UP001150941">
    <property type="component" value="Unassembled WGS sequence"/>
</dbReference>
<keyword evidence="2" id="KW-0853">WD repeat</keyword>
<keyword evidence="1" id="KW-0677">Repeat</keyword>
<accession>A0A9W9NJB8</accession>
<feature type="repeat" description="WD" evidence="2">
    <location>
        <begin position="790"/>
        <end position="824"/>
    </location>
</feature>
<dbReference type="Pfam" id="PF00400">
    <property type="entry name" value="WD40"/>
    <property type="match status" value="3"/>
</dbReference>
<reference evidence="4" key="1">
    <citation type="submission" date="2022-11" db="EMBL/GenBank/DDBJ databases">
        <authorList>
            <person name="Petersen C."/>
        </authorList>
    </citation>
    <scope>NUCLEOTIDE SEQUENCE</scope>
    <source>
        <strain evidence="4">IBT 19713</strain>
    </source>
</reference>
<dbReference type="FunFam" id="3.40.50.300:FF:001638">
    <property type="entry name" value="NACHT and WD40 domain protein"/>
    <property type="match status" value="1"/>
</dbReference>
<dbReference type="SUPFAM" id="SSF50998">
    <property type="entry name" value="Quinoprotein alcohol dehydrogenase-like"/>
    <property type="match status" value="1"/>
</dbReference>
<reference evidence="4" key="2">
    <citation type="journal article" date="2023" name="IMA Fungus">
        <title>Comparative genomic study of the Penicillium genus elucidates a diverse pangenome and 15 lateral gene transfer events.</title>
        <authorList>
            <person name="Petersen C."/>
            <person name="Sorensen T."/>
            <person name="Nielsen M.R."/>
            <person name="Sondergaard T.E."/>
            <person name="Sorensen J.L."/>
            <person name="Fitzpatrick D.A."/>
            <person name="Frisvad J.C."/>
            <person name="Nielsen K.L."/>
        </authorList>
    </citation>
    <scope>NUCLEOTIDE SEQUENCE</scope>
    <source>
        <strain evidence="4">IBT 19713</strain>
    </source>
</reference>
<dbReference type="InterPro" id="IPR001680">
    <property type="entry name" value="WD40_rpt"/>
</dbReference>
<dbReference type="InterPro" id="IPR015943">
    <property type="entry name" value="WD40/YVTN_repeat-like_dom_sf"/>
</dbReference>
<dbReference type="SMART" id="SM00320">
    <property type="entry name" value="WD40"/>
    <property type="match status" value="7"/>
</dbReference>
<name>A0A9W9NJB8_9EURO</name>
<dbReference type="Gene3D" id="2.130.10.10">
    <property type="entry name" value="YVTN repeat-like/Quinoprotein amine dehydrogenase"/>
    <property type="match status" value="4"/>
</dbReference>
<sequence>MQSAKAVINGTNQGFQVVQNNGSISLAQPPPDYSCLRDLRTTDPRDDKHRIESEKGGLLAECCLWVLKNKEYTNWRDDPNNRLLWINGSPGKGKTMLVCGILNDLSARSINVAFFFCQASDDRINTSTAVLRGLIFMLVDQQPSLLPHVQKRYDITGEALFTGINAWAALSQILSDILEDPQLQTTYLVIDALDECVGGLQQLLDFIADKSSLDCRTKWLVSSRCWPIIEESLGLVTQDSRVSLELNEETVARAVEMYIEHQVQILSQRKKYQPQTKESVHRHLLKNAQGTFLWVAIVCQALAKTKAWKTIDLLSSFPPKLEPLYERMLLGLLDSEESEICSTVLGVASTVYRPIMLDELSSMVDMPEDIVGNEEYLAEIVGLCGSFLTLKDNAISLIHQSAKDFLAKNGCDRIFPGGIQATHHTIFLRSINSLSRTLQRNIYNVQSPGCLIEEIQKPAPDPLRSIGYVCANWLDHLQDAYRSRSDLQLTSEDSRVLSSFFESKFLYWLEALSLLRDIHRGIKTMLAFRDLLESFDVSRMFMKRIQDACRFIQQNGTIIQQAPMQTYSSALIFTPMKSLTRLSHFDQKSKWLLRDPKMDQNWGSCLQTIELLRLAKQIEWSHDGKRLAAILNEAHHSVIIWDPFSGQRLSVLDVEGIEVSTMAWSPKYIEQLTVVESSTSQIQTWDTDTGKCIAVFRPSATDMGYPDHICWSRNSTWLAASGCKGIDIWNGITGLWTLCIPINRDYSLSSPFSWSPDGTQIAISSDKGQIRIWDPSNGLQSAFLSIRGIVKSIVWSPDGTQIAVILEDFTLMIWDFTTGGLRFVLSDVKTNPVWSPSRRRLASLTKDNHIAISDPFQGKEISILRDHVKFIRARDMGWSPDDTRLVLCSGDHITLWDPSSGQCTCVLNGHTSQIVLVSWAPYGGHIASESIDNIVKIWETFDNDDVLSNESQPGGLRSGSPYHISWSHDGRLLSLNLMEEAGVWNATADDIITFQGLQYLESICWSPQTPLLAAVSRGQVKIWDSATWNCIWTSGFQIRERDFFWSPDGRKIAMILASHPAIGIWEKRSLSGS</sequence>
<dbReference type="OrthoDB" id="674604at2759"/>